<evidence type="ECO:0000313" key="2">
    <source>
        <dbReference type="Proteomes" id="UP000030665"/>
    </source>
</evidence>
<dbReference type="Proteomes" id="UP000030665">
    <property type="component" value="Unassembled WGS sequence"/>
</dbReference>
<reference evidence="1" key="1">
    <citation type="submission" date="2014-01" db="EMBL/GenBank/DDBJ databases">
        <authorList>
            <person name="Aslett M."/>
        </authorList>
    </citation>
    <scope>NUCLEOTIDE SEQUENCE</scope>
</reference>
<keyword evidence="2" id="KW-1185">Reference proteome</keyword>
<dbReference type="AlphaFoldDB" id="A0A077YXU1"/>
<protein>
    <submittedName>
        <fullName evidence="1">Eukaryotic translation initiation factor 2A</fullName>
    </submittedName>
</protein>
<organism evidence="1 2">
    <name type="scientific">Trichuris trichiura</name>
    <name type="common">Whipworm</name>
    <name type="synonym">Trichocephalus trichiurus</name>
    <dbReference type="NCBI Taxonomy" id="36087"/>
    <lineage>
        <taxon>Eukaryota</taxon>
        <taxon>Metazoa</taxon>
        <taxon>Ecdysozoa</taxon>
        <taxon>Nematoda</taxon>
        <taxon>Enoplea</taxon>
        <taxon>Dorylaimia</taxon>
        <taxon>Trichinellida</taxon>
        <taxon>Trichuridae</taxon>
        <taxon>Trichuris</taxon>
    </lineage>
</organism>
<evidence type="ECO:0000313" key="1">
    <source>
        <dbReference type="EMBL" id="CDW52576.1"/>
    </source>
</evidence>
<dbReference type="EMBL" id="HG805826">
    <property type="protein sequence ID" value="CDW52576.1"/>
    <property type="molecule type" value="Genomic_DNA"/>
</dbReference>
<gene>
    <name evidence="1" type="ORF">TTRE_0000083801</name>
</gene>
<name>A0A077YXU1_TRITR</name>
<reference evidence="1" key="2">
    <citation type="submission" date="2014-03" db="EMBL/GenBank/DDBJ databases">
        <title>The whipworm genome and dual-species transcriptomics of an intimate host-pathogen interaction.</title>
        <authorList>
            <person name="Foth B.J."/>
            <person name="Tsai I.J."/>
            <person name="Reid A.J."/>
            <person name="Bancroft A.J."/>
            <person name="Nichol S."/>
            <person name="Tracey A."/>
            <person name="Holroyd N."/>
            <person name="Cotton J.A."/>
            <person name="Stanley E.J."/>
            <person name="Zarowiecki M."/>
            <person name="Liu J.Z."/>
            <person name="Huckvale T."/>
            <person name="Cooper P.J."/>
            <person name="Grencis R.K."/>
            <person name="Berriman M."/>
        </authorList>
    </citation>
    <scope>NUCLEOTIDE SEQUENCE [LARGE SCALE GENOMIC DNA]</scope>
</reference>
<accession>A0A077YXU1</accession>
<keyword evidence="1" id="KW-0648">Protein biosynthesis</keyword>
<dbReference type="GO" id="GO:0003743">
    <property type="term" value="F:translation initiation factor activity"/>
    <property type="evidence" value="ECO:0007669"/>
    <property type="project" value="UniProtKB-KW"/>
</dbReference>
<proteinExistence type="predicted"/>
<sequence>MYGGLPVPQLLVENKWTEKASACGAVAFSSDGSLMASSGASRHNSILFRIQCGPMTSHLLFACQAPNCTCTPPIILVIPLRRMRKSGRQIIVDGCAQKLSLPALRDFALSPGPPPHHVCVYNAAQGVTKRYFKGMSTFVKCYYVTECYGFCAFISLQRDIAN</sequence>
<keyword evidence="1" id="KW-0396">Initiation factor</keyword>